<evidence type="ECO:0000256" key="3">
    <source>
        <dbReference type="ARBA" id="ARBA00022801"/>
    </source>
</evidence>
<name>A0A0R3RJD6_9BILA</name>
<dbReference type="AlphaFoldDB" id="A0A0R3RJD6"/>
<dbReference type="STRING" id="1147741.A0A0R3RJD6"/>
<dbReference type="InterPro" id="IPR004843">
    <property type="entry name" value="Calcineurin-like_PHP"/>
</dbReference>
<dbReference type="Gene3D" id="3.60.21.10">
    <property type="match status" value="1"/>
</dbReference>
<dbReference type="GO" id="GO:0004722">
    <property type="term" value="F:protein serine/threonine phosphatase activity"/>
    <property type="evidence" value="ECO:0007669"/>
    <property type="project" value="UniProtKB-EC"/>
</dbReference>
<dbReference type="Pfam" id="PF00149">
    <property type="entry name" value="Metallophos"/>
    <property type="match status" value="1"/>
</dbReference>
<sequence>MKSNNKIIHGCLTIFANEPTLLQFPVPENGLAIIGDLHGDAFCLLKAFEFYGFPPNIAYLFLGDFLDRGPMQNEVLLFILLMKLRWPEYVYVLRGNHELYDVTKYDFKNQKLLSGKLKTKKTDTKSCSTDYNNPFIFIYINQLFDYLPLAAIVSDYFFFCHAGVSQWMTCRANIANIPRPTDLNNMKILEGCIVTDILWSDPKSNQELPFELSERGCCYSFNQEALHAVLRALNVHMLIRGHQIIPEGILDNFGDGSCITVHTATREAAGYNAC</sequence>
<dbReference type="InterPro" id="IPR050341">
    <property type="entry name" value="PP1_catalytic_subunit"/>
</dbReference>
<keyword evidence="5" id="KW-0464">Manganese</keyword>
<proteinExistence type="inferred from homology"/>
<comment type="similarity">
    <text evidence="8">Belongs to the PPP phosphatase family.</text>
</comment>
<evidence type="ECO:0000259" key="9">
    <source>
        <dbReference type="PROSITE" id="PS00125"/>
    </source>
</evidence>
<dbReference type="PANTHER" id="PTHR11668:SF300">
    <property type="entry name" value="SERINE_THREONINE-PROTEIN PHOSPHATASE"/>
    <property type="match status" value="1"/>
</dbReference>
<keyword evidence="3 8" id="KW-0378">Hydrolase</keyword>
<dbReference type="WBParaSite" id="EEL_0000159501-mRNA-1">
    <property type="protein sequence ID" value="EEL_0000159501-mRNA-1"/>
    <property type="gene ID" value="EEL_0000159501"/>
</dbReference>
<protein>
    <recommendedName>
        <fullName evidence="8">Serine/threonine-protein phosphatase</fullName>
        <ecNumber evidence="8">3.1.3.16</ecNumber>
    </recommendedName>
</protein>
<keyword evidence="2" id="KW-0479">Metal-binding</keyword>
<accession>A0A0R3RJD6</accession>
<evidence type="ECO:0000313" key="10">
    <source>
        <dbReference type="Proteomes" id="UP000050640"/>
    </source>
</evidence>
<dbReference type="SUPFAM" id="SSF56300">
    <property type="entry name" value="Metallo-dependent phosphatases"/>
    <property type="match status" value="1"/>
</dbReference>
<dbReference type="InterPro" id="IPR006186">
    <property type="entry name" value="Ser/Thr-sp_prot-phosphatase"/>
</dbReference>
<evidence type="ECO:0000256" key="2">
    <source>
        <dbReference type="ARBA" id="ARBA00022723"/>
    </source>
</evidence>
<dbReference type="CDD" id="cd00144">
    <property type="entry name" value="MPP_PPP_family"/>
    <property type="match status" value="1"/>
</dbReference>
<keyword evidence="10" id="KW-1185">Reference proteome</keyword>
<evidence type="ECO:0000256" key="8">
    <source>
        <dbReference type="RuleBase" id="RU004273"/>
    </source>
</evidence>
<dbReference type="GO" id="GO:0005737">
    <property type="term" value="C:cytoplasm"/>
    <property type="evidence" value="ECO:0007669"/>
    <property type="project" value="TreeGrafter"/>
</dbReference>
<keyword evidence="4" id="KW-0904">Protein phosphatase</keyword>
<organism evidence="10 11">
    <name type="scientific">Elaeophora elaphi</name>
    <dbReference type="NCBI Taxonomy" id="1147741"/>
    <lineage>
        <taxon>Eukaryota</taxon>
        <taxon>Metazoa</taxon>
        <taxon>Ecdysozoa</taxon>
        <taxon>Nematoda</taxon>
        <taxon>Chromadorea</taxon>
        <taxon>Rhabditida</taxon>
        <taxon>Spirurina</taxon>
        <taxon>Spiruromorpha</taxon>
        <taxon>Filarioidea</taxon>
        <taxon>Onchocercidae</taxon>
        <taxon>Elaeophora</taxon>
    </lineage>
</organism>
<dbReference type="SMART" id="SM00156">
    <property type="entry name" value="PP2Ac"/>
    <property type="match status" value="1"/>
</dbReference>
<dbReference type="EC" id="3.1.3.16" evidence="8"/>
<evidence type="ECO:0000256" key="6">
    <source>
        <dbReference type="ARBA" id="ARBA00047761"/>
    </source>
</evidence>
<reference evidence="11" key="1">
    <citation type="submission" date="2017-02" db="UniProtKB">
        <authorList>
            <consortium name="WormBaseParasite"/>
        </authorList>
    </citation>
    <scope>IDENTIFICATION</scope>
</reference>
<comment type="catalytic activity">
    <reaction evidence="6">
        <text>O-phospho-L-seryl-[protein] + H2O = L-seryl-[protein] + phosphate</text>
        <dbReference type="Rhea" id="RHEA:20629"/>
        <dbReference type="Rhea" id="RHEA-COMP:9863"/>
        <dbReference type="Rhea" id="RHEA-COMP:11604"/>
        <dbReference type="ChEBI" id="CHEBI:15377"/>
        <dbReference type="ChEBI" id="CHEBI:29999"/>
        <dbReference type="ChEBI" id="CHEBI:43474"/>
        <dbReference type="ChEBI" id="CHEBI:83421"/>
        <dbReference type="EC" id="3.1.3.16"/>
    </reaction>
</comment>
<comment type="cofactor">
    <cofactor evidence="1">
        <name>Mn(2+)</name>
        <dbReference type="ChEBI" id="CHEBI:29035"/>
    </cofactor>
</comment>
<dbReference type="PRINTS" id="PR00114">
    <property type="entry name" value="STPHPHTASE"/>
</dbReference>
<evidence type="ECO:0000256" key="7">
    <source>
        <dbReference type="ARBA" id="ARBA00048336"/>
    </source>
</evidence>
<dbReference type="Proteomes" id="UP000050640">
    <property type="component" value="Unplaced"/>
</dbReference>
<dbReference type="PROSITE" id="PS00125">
    <property type="entry name" value="SER_THR_PHOSPHATASE"/>
    <property type="match status" value="1"/>
</dbReference>
<feature type="domain" description="Serine/threonine specific protein phosphatases" evidence="9">
    <location>
        <begin position="93"/>
        <end position="98"/>
    </location>
</feature>
<evidence type="ECO:0000256" key="1">
    <source>
        <dbReference type="ARBA" id="ARBA00001936"/>
    </source>
</evidence>
<evidence type="ECO:0000256" key="4">
    <source>
        <dbReference type="ARBA" id="ARBA00022912"/>
    </source>
</evidence>
<dbReference type="PANTHER" id="PTHR11668">
    <property type="entry name" value="SERINE/THREONINE PROTEIN PHOSPHATASE"/>
    <property type="match status" value="1"/>
</dbReference>
<dbReference type="InterPro" id="IPR029052">
    <property type="entry name" value="Metallo-depent_PP-like"/>
</dbReference>
<comment type="catalytic activity">
    <reaction evidence="7 8">
        <text>O-phospho-L-threonyl-[protein] + H2O = L-threonyl-[protein] + phosphate</text>
        <dbReference type="Rhea" id="RHEA:47004"/>
        <dbReference type="Rhea" id="RHEA-COMP:11060"/>
        <dbReference type="Rhea" id="RHEA-COMP:11605"/>
        <dbReference type="ChEBI" id="CHEBI:15377"/>
        <dbReference type="ChEBI" id="CHEBI:30013"/>
        <dbReference type="ChEBI" id="CHEBI:43474"/>
        <dbReference type="ChEBI" id="CHEBI:61977"/>
        <dbReference type="EC" id="3.1.3.16"/>
    </reaction>
</comment>
<evidence type="ECO:0000313" key="11">
    <source>
        <dbReference type="WBParaSite" id="EEL_0000159501-mRNA-1"/>
    </source>
</evidence>
<dbReference type="GO" id="GO:0005634">
    <property type="term" value="C:nucleus"/>
    <property type="evidence" value="ECO:0007669"/>
    <property type="project" value="TreeGrafter"/>
</dbReference>
<dbReference type="GO" id="GO:0046872">
    <property type="term" value="F:metal ion binding"/>
    <property type="evidence" value="ECO:0007669"/>
    <property type="project" value="UniProtKB-KW"/>
</dbReference>
<evidence type="ECO:0000256" key="5">
    <source>
        <dbReference type="ARBA" id="ARBA00023211"/>
    </source>
</evidence>